<organism evidence="1">
    <name type="scientific">hydrothermal vent metagenome</name>
    <dbReference type="NCBI Taxonomy" id="652676"/>
    <lineage>
        <taxon>unclassified sequences</taxon>
        <taxon>metagenomes</taxon>
        <taxon>ecological metagenomes</taxon>
    </lineage>
</organism>
<evidence type="ECO:0008006" key="2">
    <source>
        <dbReference type="Google" id="ProtNLM"/>
    </source>
</evidence>
<protein>
    <recommendedName>
        <fullName evidence="2">CRISPR-associated protein, Cse3 family</fullName>
    </recommendedName>
</protein>
<dbReference type="EMBL" id="UOFP01000232">
    <property type="protein sequence ID" value="VAW88705.1"/>
    <property type="molecule type" value="Genomic_DNA"/>
</dbReference>
<feature type="non-terminal residue" evidence="1">
    <location>
        <position position="1"/>
    </location>
</feature>
<dbReference type="AlphaFoldDB" id="A0A3B0Z5I9"/>
<proteinExistence type="predicted"/>
<dbReference type="SUPFAM" id="SSF117987">
    <property type="entry name" value="CRISPR-associated protein"/>
    <property type="match status" value="1"/>
</dbReference>
<dbReference type="InterPro" id="IPR010179">
    <property type="entry name" value="CRISPR-assoc_prot_Cse3"/>
</dbReference>
<evidence type="ECO:0000313" key="1">
    <source>
        <dbReference type="EMBL" id="VAW88705.1"/>
    </source>
</evidence>
<accession>A0A3B0Z5I9</accession>
<gene>
    <name evidence="1" type="ORF">MNBD_GAMMA18-665</name>
</gene>
<dbReference type="Gene3D" id="3.30.70.1210">
    <property type="entry name" value="Crispr-associated protein, domain 2"/>
    <property type="match status" value="1"/>
</dbReference>
<name>A0A3B0Z5I9_9ZZZZ</name>
<sequence length="38" mass="3883">PVRFEGVVRVADPQAFKELVGKGIGPAKALGCGMLSLA</sequence>
<dbReference type="Pfam" id="PF08798">
    <property type="entry name" value="CRISPR_assoc"/>
    <property type="match status" value="1"/>
</dbReference>
<reference evidence="1" key="1">
    <citation type="submission" date="2018-06" db="EMBL/GenBank/DDBJ databases">
        <authorList>
            <person name="Zhirakovskaya E."/>
        </authorList>
    </citation>
    <scope>NUCLEOTIDE SEQUENCE</scope>
</reference>